<proteinExistence type="predicted"/>
<sequence>MLMLYFTLKCCHSLLKDPPLSLYSSIPKTNMINCTFFSKDSRRSRVRVGPCGDGIASKFIPSCVAPILRVADEIEKENERVAFLCRFCALEKFHRMYPDTREHGDLLFKCYILYRVQKEDIMTKNQLAKTDPREIQIFYQNFYEKNIREGQYTKKPEEMAKIYQIATVLYDALTTIIRPSKVEQKVQLLDDMRKT</sequence>
<dbReference type="GO" id="GO:0012505">
    <property type="term" value="C:endomembrane system"/>
    <property type="evidence" value="ECO:0007669"/>
    <property type="project" value="UniProtKB-SubCell"/>
</dbReference>
<name>A0A251T5G7_HELAN</name>
<gene>
    <name evidence="3" type="ORF">HannXRQ_Chr12g0370401</name>
</gene>
<dbReference type="Gene3D" id="1.25.40.270">
    <property type="entry name" value="Vacuolar protein sorting-associated protein vta1"/>
    <property type="match status" value="1"/>
</dbReference>
<keyword evidence="4" id="KW-1185">Reference proteome</keyword>
<organism evidence="3 4">
    <name type="scientific">Helianthus annuus</name>
    <name type="common">Common sunflower</name>
    <dbReference type="NCBI Taxonomy" id="4232"/>
    <lineage>
        <taxon>Eukaryota</taxon>
        <taxon>Viridiplantae</taxon>
        <taxon>Streptophyta</taxon>
        <taxon>Embryophyta</taxon>
        <taxon>Tracheophyta</taxon>
        <taxon>Spermatophyta</taxon>
        <taxon>Magnoliopsida</taxon>
        <taxon>eudicotyledons</taxon>
        <taxon>Gunneridae</taxon>
        <taxon>Pentapetalae</taxon>
        <taxon>asterids</taxon>
        <taxon>campanulids</taxon>
        <taxon>Asterales</taxon>
        <taxon>Asteraceae</taxon>
        <taxon>Asteroideae</taxon>
        <taxon>Heliantheae alliance</taxon>
        <taxon>Heliantheae</taxon>
        <taxon>Helianthus</taxon>
    </lineage>
</organism>
<dbReference type="EMBL" id="CM007901">
    <property type="protein sequence ID" value="OTG05151.1"/>
    <property type="molecule type" value="Genomic_DNA"/>
</dbReference>
<dbReference type="InParanoid" id="A0A251T5G7"/>
<keyword evidence="2" id="KW-0472">Membrane</keyword>
<evidence type="ECO:0000313" key="4">
    <source>
        <dbReference type="Proteomes" id="UP000215914"/>
    </source>
</evidence>
<comment type="subcellular location">
    <subcellularLocation>
        <location evidence="1">Endomembrane system</location>
    </subcellularLocation>
</comment>
<reference evidence="4" key="1">
    <citation type="journal article" date="2017" name="Nature">
        <title>The sunflower genome provides insights into oil metabolism, flowering and Asterid evolution.</title>
        <authorList>
            <person name="Badouin H."/>
            <person name="Gouzy J."/>
            <person name="Grassa C.J."/>
            <person name="Murat F."/>
            <person name="Staton S.E."/>
            <person name="Cottret L."/>
            <person name="Lelandais-Briere C."/>
            <person name="Owens G.L."/>
            <person name="Carrere S."/>
            <person name="Mayjonade B."/>
            <person name="Legrand L."/>
            <person name="Gill N."/>
            <person name="Kane N.C."/>
            <person name="Bowers J.E."/>
            <person name="Hubner S."/>
            <person name="Bellec A."/>
            <person name="Berard A."/>
            <person name="Berges H."/>
            <person name="Blanchet N."/>
            <person name="Boniface M.C."/>
            <person name="Brunel D."/>
            <person name="Catrice O."/>
            <person name="Chaidir N."/>
            <person name="Claudel C."/>
            <person name="Donnadieu C."/>
            <person name="Faraut T."/>
            <person name="Fievet G."/>
            <person name="Helmstetter N."/>
            <person name="King M."/>
            <person name="Knapp S.J."/>
            <person name="Lai Z."/>
            <person name="Le Paslier M.C."/>
            <person name="Lippi Y."/>
            <person name="Lorenzon L."/>
            <person name="Mandel J.R."/>
            <person name="Marage G."/>
            <person name="Marchand G."/>
            <person name="Marquand E."/>
            <person name="Bret-Mestries E."/>
            <person name="Morien E."/>
            <person name="Nambeesan S."/>
            <person name="Nguyen T."/>
            <person name="Pegot-Espagnet P."/>
            <person name="Pouilly N."/>
            <person name="Raftis F."/>
            <person name="Sallet E."/>
            <person name="Schiex T."/>
            <person name="Thomas J."/>
            <person name="Vandecasteele C."/>
            <person name="Vares D."/>
            <person name="Vear F."/>
            <person name="Vautrin S."/>
            <person name="Crespi M."/>
            <person name="Mangin B."/>
            <person name="Burke J.M."/>
            <person name="Salse J."/>
            <person name="Munos S."/>
            <person name="Vincourt P."/>
            <person name="Rieseberg L.H."/>
            <person name="Langlade N.B."/>
        </authorList>
    </citation>
    <scope>NUCLEOTIDE SEQUENCE [LARGE SCALE GENOMIC DNA]</scope>
    <source>
        <strain evidence="4">cv. SF193</strain>
    </source>
</reference>
<protein>
    <submittedName>
        <fullName evidence="3">Uncharacterized protein</fullName>
    </submittedName>
</protein>
<evidence type="ECO:0000256" key="2">
    <source>
        <dbReference type="ARBA" id="ARBA00023136"/>
    </source>
</evidence>
<dbReference type="STRING" id="4232.A0A251T5G7"/>
<dbReference type="Proteomes" id="UP000215914">
    <property type="component" value="Chromosome 12"/>
</dbReference>
<evidence type="ECO:0000256" key="1">
    <source>
        <dbReference type="ARBA" id="ARBA00004308"/>
    </source>
</evidence>
<dbReference type="AlphaFoldDB" id="A0A251T5G7"/>
<accession>A0A251T5G7</accession>
<evidence type="ECO:0000313" key="3">
    <source>
        <dbReference type="EMBL" id="OTG05151.1"/>
    </source>
</evidence>
<dbReference type="InterPro" id="IPR023175">
    <property type="entry name" value="Vta1/CALS_N_sf"/>
</dbReference>